<dbReference type="InterPro" id="IPR050767">
    <property type="entry name" value="Sel1_AlgK"/>
</dbReference>
<dbReference type="InterPro" id="IPR011335">
    <property type="entry name" value="Restrct_endonuc-II-like"/>
</dbReference>
<dbReference type="SUPFAM" id="SSF81901">
    <property type="entry name" value="HCP-like"/>
    <property type="match status" value="2"/>
</dbReference>
<dbReference type="RefSeq" id="WP_143018285.1">
    <property type="nucleotide sequence ID" value="NZ_FMZX01000027.1"/>
</dbReference>
<keyword evidence="1" id="KW-1133">Transmembrane helix</keyword>
<accession>A0A1G7BVX7</accession>
<proteinExistence type="predicted"/>
<dbReference type="AlphaFoldDB" id="A0A1G7BVX7"/>
<evidence type="ECO:0000259" key="2">
    <source>
        <dbReference type="Pfam" id="PF18741"/>
    </source>
</evidence>
<dbReference type="PANTHER" id="PTHR11102">
    <property type="entry name" value="SEL-1-LIKE PROTEIN"/>
    <property type="match status" value="1"/>
</dbReference>
<dbReference type="InterPro" id="IPR006597">
    <property type="entry name" value="Sel1-like"/>
</dbReference>
<dbReference type="Gene3D" id="1.25.40.10">
    <property type="entry name" value="Tetratricopeptide repeat domain"/>
    <property type="match status" value="2"/>
</dbReference>
<feature type="transmembrane region" description="Helical" evidence="1">
    <location>
        <begin position="7"/>
        <end position="35"/>
    </location>
</feature>
<protein>
    <submittedName>
        <fullName evidence="3">TPR repeat</fullName>
    </submittedName>
</protein>
<dbReference type="Pfam" id="PF08238">
    <property type="entry name" value="Sel1"/>
    <property type="match status" value="7"/>
</dbReference>
<dbReference type="Gene3D" id="3.40.960.10">
    <property type="entry name" value="VSR Endonuclease"/>
    <property type="match status" value="1"/>
</dbReference>
<organism evidence="3 4">
    <name type="scientific">Belnapia rosea</name>
    <dbReference type="NCBI Taxonomy" id="938405"/>
    <lineage>
        <taxon>Bacteria</taxon>
        <taxon>Pseudomonadati</taxon>
        <taxon>Pseudomonadota</taxon>
        <taxon>Alphaproteobacteria</taxon>
        <taxon>Acetobacterales</taxon>
        <taxon>Roseomonadaceae</taxon>
        <taxon>Belnapia</taxon>
    </lineage>
</organism>
<evidence type="ECO:0000256" key="1">
    <source>
        <dbReference type="SAM" id="Phobius"/>
    </source>
</evidence>
<gene>
    <name evidence="3" type="ORF">SAMN04487779_102730</name>
</gene>
<keyword evidence="4" id="KW-1185">Reference proteome</keyword>
<dbReference type="InterPro" id="IPR049468">
    <property type="entry name" value="Restrct_endonuc-II-like_dom"/>
</dbReference>
<dbReference type="Pfam" id="PF18741">
    <property type="entry name" value="MTES_1575"/>
    <property type="match status" value="1"/>
</dbReference>
<name>A0A1G7BVX7_9PROT</name>
<dbReference type="EMBL" id="FMZX01000027">
    <property type="protein sequence ID" value="SDE30720.1"/>
    <property type="molecule type" value="Genomic_DNA"/>
</dbReference>
<dbReference type="SUPFAM" id="SSF52980">
    <property type="entry name" value="Restriction endonuclease-like"/>
    <property type="match status" value="1"/>
</dbReference>
<evidence type="ECO:0000313" key="3">
    <source>
        <dbReference type="EMBL" id="SDE30720.1"/>
    </source>
</evidence>
<dbReference type="Proteomes" id="UP000198925">
    <property type="component" value="Unassembled WGS sequence"/>
</dbReference>
<keyword evidence="1" id="KW-0812">Transmembrane</keyword>
<feature type="domain" description="Restriction endonuclease type II-like" evidence="2">
    <location>
        <begin position="99"/>
        <end position="179"/>
    </location>
</feature>
<dbReference type="SMART" id="SM00671">
    <property type="entry name" value="SEL1"/>
    <property type="match status" value="7"/>
</dbReference>
<evidence type="ECO:0000313" key="4">
    <source>
        <dbReference type="Proteomes" id="UP000198925"/>
    </source>
</evidence>
<dbReference type="InterPro" id="IPR011990">
    <property type="entry name" value="TPR-like_helical_dom_sf"/>
</dbReference>
<sequence length="507" mass="56281">MYDKTIAIRLIIIAALCLLGFLFPLSFIVAAWLGWTIYETLKNPPPPPPDEWYTRRWTTTAADPRWRSDFLAFCESPAETEFLEAMIKAHNLTPDKGVLKGSGLTLDLQVSVKPYRLDFLANAWLVVEIDGAAYHSSPEAVARDKQRDKFLRTQGYAVLRIPAKVVFDTPEKAVEKVNLAIASGRISLNAAFTEQTPLTLTKISPRKVQPNKRVISSDVLRTVRFLDSAEGQTKMALMYWNGRDVTQSDSEAVRLWRIAAKKGYAEAQLYLAIAIREGRGSAQSDSEAVHLYRLAADQGNAHAQNQLAFMYREGRGIQQDDTEAARLYQLAVTQGHADAQNNLGNFHLEGRAVEQNNHEAARLFRLASEQGSARAQLNLSLLYSSGCGVEQNYIEAARLCRLSADQGNAIAQNNLATMYRDGRGVPQSDTEAARLFRLAAGQGIGPAQRNLGIMYRDGRGVTQSDTEAAHFFQLASAWAKANPDYVKNNPTFMHQISFAAIESQKKL</sequence>
<reference evidence="3 4" key="1">
    <citation type="submission" date="2016-10" db="EMBL/GenBank/DDBJ databases">
        <authorList>
            <person name="de Groot N.N."/>
        </authorList>
    </citation>
    <scope>NUCLEOTIDE SEQUENCE [LARGE SCALE GENOMIC DNA]</scope>
    <source>
        <strain evidence="3 4">CPCC 100156</strain>
    </source>
</reference>
<keyword evidence="1" id="KW-0472">Membrane</keyword>
<dbReference type="PANTHER" id="PTHR11102:SF160">
    <property type="entry name" value="ERAD-ASSOCIATED E3 UBIQUITIN-PROTEIN LIGASE COMPONENT HRD3"/>
    <property type="match status" value="1"/>
</dbReference>